<evidence type="ECO:0000313" key="12">
    <source>
        <dbReference type="RefSeq" id="XP_052753772.1"/>
    </source>
</evidence>
<dbReference type="Pfam" id="PF00169">
    <property type="entry name" value="PH"/>
    <property type="match status" value="1"/>
</dbReference>
<keyword evidence="4" id="KW-0677">Repeat</keyword>
<dbReference type="InterPro" id="IPR014352">
    <property type="entry name" value="FERM/acyl-CoA-bd_prot_sf"/>
</dbReference>
<evidence type="ECO:0000256" key="2">
    <source>
        <dbReference type="ARBA" id="ARBA00022025"/>
    </source>
</evidence>
<dbReference type="InterPro" id="IPR000299">
    <property type="entry name" value="FERM_domain"/>
</dbReference>
<name>A0ABM3MRH8_GALME</name>
<evidence type="ECO:0000256" key="5">
    <source>
        <dbReference type="ARBA" id="ARBA00022949"/>
    </source>
</evidence>
<evidence type="ECO:0000259" key="10">
    <source>
        <dbReference type="PROSITE" id="PS50057"/>
    </source>
</evidence>
<dbReference type="SUPFAM" id="SSF54236">
    <property type="entry name" value="Ubiquitin-like"/>
    <property type="match status" value="1"/>
</dbReference>
<dbReference type="PROSITE" id="PS50010">
    <property type="entry name" value="DH_2"/>
    <property type="match status" value="1"/>
</dbReference>
<keyword evidence="11" id="KW-1185">Reference proteome</keyword>
<dbReference type="InterPro" id="IPR041788">
    <property type="entry name" value="FARP1/FARP2/FRMD7_FERM_C"/>
</dbReference>
<dbReference type="InterPro" id="IPR035899">
    <property type="entry name" value="DBL_dom_sf"/>
</dbReference>
<evidence type="ECO:0000256" key="6">
    <source>
        <dbReference type="ARBA" id="ARBA00043944"/>
    </source>
</evidence>
<accession>A0ABM3MRH8</accession>
<feature type="compositionally biased region" description="Polar residues" evidence="7">
    <location>
        <begin position="525"/>
        <end position="541"/>
    </location>
</feature>
<dbReference type="Gene3D" id="3.10.20.90">
    <property type="entry name" value="Phosphatidylinositol 3-kinase Catalytic Subunit, Chain A, domain 1"/>
    <property type="match status" value="1"/>
</dbReference>
<evidence type="ECO:0000259" key="8">
    <source>
        <dbReference type="PROSITE" id="PS50003"/>
    </source>
</evidence>
<feature type="compositionally biased region" description="Basic and acidic residues" evidence="7">
    <location>
        <begin position="623"/>
        <end position="634"/>
    </location>
</feature>
<dbReference type="SMART" id="SM00295">
    <property type="entry name" value="B41"/>
    <property type="match status" value="1"/>
</dbReference>
<evidence type="ECO:0000256" key="1">
    <source>
        <dbReference type="ARBA" id="ARBA00004536"/>
    </source>
</evidence>
<evidence type="ECO:0000256" key="7">
    <source>
        <dbReference type="SAM" id="MobiDB-lite"/>
    </source>
</evidence>
<dbReference type="PRINTS" id="PR00661">
    <property type="entry name" value="ERMFAMILY"/>
</dbReference>
<comment type="subcellular location">
    <subcellularLocation>
        <location evidence="1">Cell junction</location>
        <location evidence="1">Adherens junction</location>
    </subcellularLocation>
    <subcellularLocation>
        <location evidence="6">Cell projection</location>
        <location evidence="6">Rhabdomere</location>
    </subcellularLocation>
</comment>
<dbReference type="InterPro" id="IPR000798">
    <property type="entry name" value="Ez/rad/moesin-like"/>
</dbReference>
<dbReference type="SUPFAM" id="SSF50729">
    <property type="entry name" value="PH domain-like"/>
    <property type="match status" value="3"/>
</dbReference>
<proteinExistence type="predicted"/>
<reference evidence="12 13" key="1">
    <citation type="submission" date="2025-05" db="UniProtKB">
        <authorList>
            <consortium name="RefSeq"/>
        </authorList>
    </citation>
    <scope>IDENTIFICATION</scope>
    <source>
        <tissue evidence="12 13">Whole larvae</tissue>
    </source>
</reference>
<feature type="domain" description="DH" evidence="9">
    <location>
        <begin position="699"/>
        <end position="889"/>
    </location>
</feature>
<gene>
    <name evidence="12 13" type="primary">LOC113523061</name>
</gene>
<dbReference type="CDD" id="cd17098">
    <property type="entry name" value="FERM_F1_FARP1_like"/>
    <property type="match status" value="1"/>
</dbReference>
<sequence>MMDSELPPGSCNSTGHLSTIGYHTLPGRMHHSASTPAGVDCAGGGSRTPPATPKKGGKMLAVRVQMLDDSISMFQIQSKALGRVLFDQVCRQLHLLEADYFGLEYQDANGTKYWLDVEKPMCRQLGLSMLEPTLRFCVKFYTPDPARLEEEFTRYLFCLQVKRDLAHGCIQCNENTAALMASYIVQAECGDFVPEDYPDHTYLSGYKFFPGQDSESERRIMENHKKHIGQSPAEADLNLLETARRCELYGVKMHPAKDHEGVPLNLAVAHMGIVVFQNFTKINTFSWAKIRKISFKRKKFLIKLHPEGYGYYRDVVEFFFEGRNECKNFWKKCVENHGFFRCSSVPRLPRHKTRVISRGSSFRYSGKTQKQIVEFVRDNYVKRQTFQRSGSFRASRSVGSSRGNVSAPAHTPAPALNASLSAHPLLPLPPGSDAISLEWDKQPHYLEASLMMKGYSAEEARAAAASRASTRPSEAATRPPLAATAYATTRDKLSKLYCSQIGAPELVTHAEVNHHPTLDSPLPRRTTTQLVSPESIWSQASLGRAAGRARAPTPPPRAPREERPDARQPPAADETSPEEENTVSSASLCMSPAANEDRSLNEEPLGASTPLVRPPRSLANGHDAVDNARDKDSNRINGNVNVHVVSESTNSMDVLSGGESDAGDTLKRQNNNNSISSTLTSIIREGGGGDVPRRRGADLTYFVAKELLMTERTYKRDLELVTVTWSSRVSSLAAGGEGGEVSALARACLALEPLALPAGALLARLERMLAASSPHNLNDNEEPEYKKTPELLYDHLSSTFDAYMSYVCAAGALVALVESVRRGGRGLARAAAAFDVAAPLPLACLLLRPLHRLLHLHRLAAELCASSGSEAAARAAELVAQAAAAAREQLHHVENHAALCQLQRDIRGYDKLLVAEREFVRMGCLYKHSTRGLQQRMLFLLSDILVVATRAGGGSGGPQFRAASVVALHSLQLHTSHLPHSFQLQGEDVNLLFSTSNEQEFVGWYQSLESAIAAARQNVVSVDTELTPYETETDSSPSGSMSASGSVCAGSALAGVCWHRATSLDRQHLHRALRTQLSGHLLRKFKKSPGWQKLWVVFAAFTLYFYKSWQDETPLASLPLLGYSVGPPSESDGIDKDFVFKLQFKNHVYFFRADSLFTYNRWTEVLQTSMVQHSN</sequence>
<dbReference type="Pfam" id="PF00373">
    <property type="entry name" value="FERM_M"/>
    <property type="match status" value="1"/>
</dbReference>
<dbReference type="Gene3D" id="2.30.29.30">
    <property type="entry name" value="Pleckstrin-homology domain (PH domain)/Phosphotyrosine-binding domain (PTB)"/>
    <property type="match status" value="3"/>
</dbReference>
<dbReference type="PANTHER" id="PTHR45858">
    <property type="entry name" value="FERM DOMAIN CONTAINING PROTEIN"/>
    <property type="match status" value="1"/>
</dbReference>
<dbReference type="InterPro" id="IPR029071">
    <property type="entry name" value="Ubiquitin-like_domsf"/>
</dbReference>
<evidence type="ECO:0000313" key="11">
    <source>
        <dbReference type="Proteomes" id="UP001652740"/>
    </source>
</evidence>
<dbReference type="InterPro" id="IPR000219">
    <property type="entry name" value="DH_dom"/>
</dbReference>
<feature type="region of interest" description="Disordered" evidence="7">
    <location>
        <begin position="514"/>
        <end position="637"/>
    </location>
</feature>
<dbReference type="InterPro" id="IPR019747">
    <property type="entry name" value="FERM_CS"/>
</dbReference>
<dbReference type="InterPro" id="IPR035963">
    <property type="entry name" value="FERM_2"/>
</dbReference>
<feature type="domain" description="PH" evidence="8">
    <location>
        <begin position="918"/>
        <end position="1013"/>
    </location>
</feature>
<dbReference type="InterPro" id="IPR018980">
    <property type="entry name" value="FERM_PH-like_C"/>
</dbReference>
<dbReference type="Pfam" id="PF08736">
    <property type="entry name" value="FA"/>
    <property type="match status" value="1"/>
</dbReference>
<dbReference type="PROSITE" id="PS00660">
    <property type="entry name" value="FERM_1"/>
    <property type="match status" value="1"/>
</dbReference>
<dbReference type="Pfam" id="PF09379">
    <property type="entry name" value="FERM_N"/>
    <property type="match status" value="1"/>
</dbReference>
<dbReference type="SMART" id="SM01196">
    <property type="entry name" value="FERM_C"/>
    <property type="match status" value="1"/>
</dbReference>
<dbReference type="InterPro" id="IPR019749">
    <property type="entry name" value="Band_41_domain"/>
</dbReference>
<evidence type="ECO:0000259" key="9">
    <source>
        <dbReference type="PROSITE" id="PS50010"/>
    </source>
</evidence>
<keyword evidence="3" id="KW-0344">Guanine-nucleotide releasing factor</keyword>
<evidence type="ECO:0000313" key="13">
    <source>
        <dbReference type="RefSeq" id="XP_052753773.1"/>
    </source>
</evidence>
<dbReference type="InterPro" id="IPR018979">
    <property type="entry name" value="FERM_N"/>
</dbReference>
<dbReference type="SUPFAM" id="SSF48065">
    <property type="entry name" value="DBL homology domain (DH-domain)"/>
    <property type="match status" value="1"/>
</dbReference>
<protein>
    <recommendedName>
        <fullName evidence="2">Moesin/ezrin/radixin homolog 1</fullName>
    </recommendedName>
</protein>
<dbReference type="SMART" id="SM00233">
    <property type="entry name" value="PH"/>
    <property type="match status" value="2"/>
</dbReference>
<feature type="domain" description="FERM" evidence="10">
    <location>
        <begin position="60"/>
        <end position="344"/>
    </location>
</feature>
<dbReference type="PROSITE" id="PS50057">
    <property type="entry name" value="FERM_3"/>
    <property type="match status" value="1"/>
</dbReference>
<organism evidence="11 13">
    <name type="scientific">Galleria mellonella</name>
    <name type="common">Greater wax moth</name>
    <dbReference type="NCBI Taxonomy" id="7137"/>
    <lineage>
        <taxon>Eukaryota</taxon>
        <taxon>Metazoa</taxon>
        <taxon>Ecdysozoa</taxon>
        <taxon>Arthropoda</taxon>
        <taxon>Hexapoda</taxon>
        <taxon>Insecta</taxon>
        <taxon>Pterygota</taxon>
        <taxon>Neoptera</taxon>
        <taxon>Endopterygota</taxon>
        <taxon>Lepidoptera</taxon>
        <taxon>Glossata</taxon>
        <taxon>Ditrysia</taxon>
        <taxon>Pyraloidea</taxon>
        <taxon>Pyralidae</taxon>
        <taxon>Galleriinae</taxon>
        <taxon>Galleria</taxon>
    </lineage>
</organism>
<dbReference type="GeneID" id="113523061"/>
<dbReference type="SUPFAM" id="SSF47031">
    <property type="entry name" value="Second domain of FERM"/>
    <property type="match status" value="1"/>
</dbReference>
<dbReference type="Gene3D" id="1.20.80.10">
    <property type="match status" value="1"/>
</dbReference>
<dbReference type="InterPro" id="IPR011993">
    <property type="entry name" value="PH-like_dom_sf"/>
</dbReference>
<dbReference type="CDD" id="cd13193">
    <property type="entry name" value="FERM_C_FARP1-like"/>
    <property type="match status" value="1"/>
</dbReference>
<keyword evidence="5" id="KW-0965">Cell junction</keyword>
<feature type="region of interest" description="Disordered" evidence="7">
    <location>
        <begin position="31"/>
        <end position="56"/>
    </location>
</feature>
<dbReference type="PRINTS" id="PR00935">
    <property type="entry name" value="BAND41"/>
</dbReference>
<dbReference type="InterPro" id="IPR019748">
    <property type="entry name" value="FERM_central"/>
</dbReference>
<dbReference type="RefSeq" id="XP_052753772.1">
    <property type="nucleotide sequence ID" value="XM_052897812.1"/>
</dbReference>
<feature type="region of interest" description="Disordered" evidence="7">
    <location>
        <begin position="392"/>
        <end position="412"/>
    </location>
</feature>
<evidence type="ECO:0000256" key="4">
    <source>
        <dbReference type="ARBA" id="ARBA00022737"/>
    </source>
</evidence>
<feature type="region of interest" description="Disordered" evidence="7">
    <location>
        <begin position="652"/>
        <end position="673"/>
    </location>
</feature>
<dbReference type="CDD" id="cd14473">
    <property type="entry name" value="FERM_B-lobe"/>
    <property type="match status" value="1"/>
</dbReference>
<dbReference type="SMART" id="SM01195">
    <property type="entry name" value="FA"/>
    <property type="match status" value="1"/>
</dbReference>
<dbReference type="InterPro" id="IPR001849">
    <property type="entry name" value="PH_domain"/>
</dbReference>
<feature type="domain" description="PH" evidence="8">
    <location>
        <begin position="1074"/>
        <end position="1171"/>
    </location>
</feature>
<dbReference type="Proteomes" id="UP001652740">
    <property type="component" value="Unplaced"/>
</dbReference>
<dbReference type="Pfam" id="PF09380">
    <property type="entry name" value="FERM_C"/>
    <property type="match status" value="1"/>
</dbReference>
<dbReference type="InterPro" id="IPR014847">
    <property type="entry name" value="FA"/>
</dbReference>
<dbReference type="Gene3D" id="1.20.900.10">
    <property type="entry name" value="Dbl homology (DH) domain"/>
    <property type="match status" value="1"/>
</dbReference>
<dbReference type="PROSITE" id="PS50003">
    <property type="entry name" value="PH_DOMAIN"/>
    <property type="match status" value="2"/>
</dbReference>
<dbReference type="InterPro" id="IPR051835">
    <property type="entry name" value="RAC1-GEF"/>
</dbReference>
<evidence type="ECO:0000256" key="3">
    <source>
        <dbReference type="ARBA" id="ARBA00022658"/>
    </source>
</evidence>
<dbReference type="CDD" id="cd13235">
    <property type="entry name" value="PH2_FARP1-like"/>
    <property type="match status" value="1"/>
</dbReference>
<dbReference type="PANTHER" id="PTHR45858:SF5">
    <property type="entry name" value="MOESIN_EZRIN_RADIXIN HOMOLOG 1"/>
    <property type="match status" value="1"/>
</dbReference>
<dbReference type="RefSeq" id="XP_052753773.1">
    <property type="nucleotide sequence ID" value="XM_052897813.1"/>
</dbReference>